<proteinExistence type="predicted"/>
<comment type="caution">
    <text evidence="1">The sequence shown here is derived from an EMBL/GenBank/DDBJ whole genome shotgun (WGS) entry which is preliminary data.</text>
</comment>
<dbReference type="InterPro" id="IPR012337">
    <property type="entry name" value="RNaseH-like_sf"/>
</dbReference>
<evidence type="ECO:0000313" key="1">
    <source>
        <dbReference type="EMBL" id="KAH7947692.1"/>
    </source>
</evidence>
<dbReference type="Proteomes" id="UP000821837">
    <property type="component" value="Chromosome 6"/>
</dbReference>
<dbReference type="SUPFAM" id="SSF53098">
    <property type="entry name" value="Ribonuclease H-like"/>
    <property type="match status" value="1"/>
</dbReference>
<dbReference type="VEuPathDB" id="VectorBase:RSAN_036105"/>
<reference evidence="1" key="2">
    <citation type="submission" date="2021-09" db="EMBL/GenBank/DDBJ databases">
        <authorList>
            <person name="Jia N."/>
            <person name="Wang J."/>
            <person name="Shi W."/>
            <person name="Du L."/>
            <person name="Sun Y."/>
            <person name="Zhan W."/>
            <person name="Jiang J."/>
            <person name="Wang Q."/>
            <person name="Zhang B."/>
            <person name="Ji P."/>
            <person name="Sakyi L.B."/>
            <person name="Cui X."/>
            <person name="Yuan T."/>
            <person name="Jiang B."/>
            <person name="Yang W."/>
            <person name="Lam T.T.-Y."/>
            <person name="Chang Q."/>
            <person name="Ding S."/>
            <person name="Wang X."/>
            <person name="Zhu J."/>
            <person name="Ruan X."/>
            <person name="Zhao L."/>
            <person name="Wei J."/>
            <person name="Que T."/>
            <person name="Du C."/>
            <person name="Cheng J."/>
            <person name="Dai P."/>
            <person name="Han X."/>
            <person name="Huang E."/>
            <person name="Gao Y."/>
            <person name="Liu J."/>
            <person name="Shao H."/>
            <person name="Ye R."/>
            <person name="Li L."/>
            <person name="Wei W."/>
            <person name="Wang X."/>
            <person name="Wang C."/>
            <person name="Huo Q."/>
            <person name="Li W."/>
            <person name="Guo W."/>
            <person name="Chen H."/>
            <person name="Chen S."/>
            <person name="Zhou L."/>
            <person name="Zhou L."/>
            <person name="Ni X."/>
            <person name="Tian J."/>
            <person name="Zhou Y."/>
            <person name="Sheng Y."/>
            <person name="Liu T."/>
            <person name="Pan Y."/>
            <person name="Xia L."/>
            <person name="Li J."/>
            <person name="Zhao F."/>
            <person name="Cao W."/>
        </authorList>
    </citation>
    <scope>NUCLEOTIDE SEQUENCE</scope>
    <source>
        <strain evidence="1">Rsan-2018</strain>
        <tissue evidence="1">Larvae</tissue>
    </source>
</reference>
<evidence type="ECO:0000313" key="2">
    <source>
        <dbReference type="Proteomes" id="UP000821837"/>
    </source>
</evidence>
<sequence>MLESITFKIGNALRMFRRIMNRHRGLGEDNAIRMVHAFVLCHITYVAAMLNWKKSGTAKARSAHTTRFQDSLGVHNPLTEIIEAQHTAQIARLSSTKAGRDILVKLGLNTIVERDNVQQLPKTIFESVTVLPFPRNVHPIHNHGRRLARARALAADAARFPDQTAFVDAAHIPGKHAYSVVVIDGHGRTRNSLTLYTKRPEVAEQAAIALALTDSSFTTVYSDSRAATRAFAKGGINKTTLRILGGHKITDHSIVWFPAHMGSLGGGLRNLSSTASAS</sequence>
<evidence type="ECO:0008006" key="3">
    <source>
        <dbReference type="Google" id="ProtNLM"/>
    </source>
</evidence>
<protein>
    <recommendedName>
        <fullName evidence="3">Tick transposon</fullName>
    </recommendedName>
</protein>
<keyword evidence="2" id="KW-1185">Reference proteome</keyword>
<organism evidence="1 2">
    <name type="scientific">Rhipicephalus sanguineus</name>
    <name type="common">Brown dog tick</name>
    <name type="synonym">Ixodes sanguineus</name>
    <dbReference type="NCBI Taxonomy" id="34632"/>
    <lineage>
        <taxon>Eukaryota</taxon>
        <taxon>Metazoa</taxon>
        <taxon>Ecdysozoa</taxon>
        <taxon>Arthropoda</taxon>
        <taxon>Chelicerata</taxon>
        <taxon>Arachnida</taxon>
        <taxon>Acari</taxon>
        <taxon>Parasitiformes</taxon>
        <taxon>Ixodida</taxon>
        <taxon>Ixodoidea</taxon>
        <taxon>Ixodidae</taxon>
        <taxon>Rhipicephalinae</taxon>
        <taxon>Rhipicephalus</taxon>
        <taxon>Rhipicephalus</taxon>
    </lineage>
</organism>
<reference evidence="1" key="1">
    <citation type="journal article" date="2020" name="Cell">
        <title>Large-Scale Comparative Analyses of Tick Genomes Elucidate Their Genetic Diversity and Vector Capacities.</title>
        <authorList>
            <consortium name="Tick Genome and Microbiome Consortium (TIGMIC)"/>
            <person name="Jia N."/>
            <person name="Wang J."/>
            <person name="Shi W."/>
            <person name="Du L."/>
            <person name="Sun Y."/>
            <person name="Zhan W."/>
            <person name="Jiang J.F."/>
            <person name="Wang Q."/>
            <person name="Zhang B."/>
            <person name="Ji P."/>
            <person name="Bell-Sakyi L."/>
            <person name="Cui X.M."/>
            <person name="Yuan T.T."/>
            <person name="Jiang B.G."/>
            <person name="Yang W.F."/>
            <person name="Lam T.T."/>
            <person name="Chang Q.C."/>
            <person name="Ding S.J."/>
            <person name="Wang X.J."/>
            <person name="Zhu J.G."/>
            <person name="Ruan X.D."/>
            <person name="Zhao L."/>
            <person name="Wei J.T."/>
            <person name="Ye R.Z."/>
            <person name="Que T.C."/>
            <person name="Du C.H."/>
            <person name="Zhou Y.H."/>
            <person name="Cheng J.X."/>
            <person name="Dai P.F."/>
            <person name="Guo W.B."/>
            <person name="Han X.H."/>
            <person name="Huang E.J."/>
            <person name="Li L.F."/>
            <person name="Wei W."/>
            <person name="Gao Y.C."/>
            <person name="Liu J.Z."/>
            <person name="Shao H.Z."/>
            <person name="Wang X."/>
            <person name="Wang C.C."/>
            <person name="Yang T.C."/>
            <person name="Huo Q.B."/>
            <person name="Li W."/>
            <person name="Chen H.Y."/>
            <person name="Chen S.E."/>
            <person name="Zhou L.G."/>
            <person name="Ni X.B."/>
            <person name="Tian J.H."/>
            <person name="Sheng Y."/>
            <person name="Liu T."/>
            <person name="Pan Y.S."/>
            <person name="Xia L.Y."/>
            <person name="Li J."/>
            <person name="Zhao F."/>
            <person name="Cao W.C."/>
        </authorList>
    </citation>
    <scope>NUCLEOTIDE SEQUENCE</scope>
    <source>
        <strain evidence="1">Rsan-2018</strain>
    </source>
</reference>
<dbReference type="AlphaFoldDB" id="A0A9D4PM37"/>
<accession>A0A9D4PM37</accession>
<gene>
    <name evidence="1" type="ORF">HPB52_015202</name>
</gene>
<dbReference type="EMBL" id="JABSTV010001252">
    <property type="protein sequence ID" value="KAH7947692.1"/>
    <property type="molecule type" value="Genomic_DNA"/>
</dbReference>
<name>A0A9D4PM37_RHISA</name>